<keyword evidence="10" id="KW-1185">Reference proteome</keyword>
<evidence type="ECO:0000256" key="7">
    <source>
        <dbReference type="PIRSR" id="PIRSR000071-1"/>
    </source>
</evidence>
<dbReference type="GO" id="GO:0005506">
    <property type="term" value="F:iron ion binding"/>
    <property type="evidence" value="ECO:0007669"/>
    <property type="project" value="InterPro"/>
</dbReference>
<feature type="binding site" evidence="7">
    <location>
        <position position="39"/>
    </location>
    <ligand>
        <name>Fe cation</name>
        <dbReference type="ChEBI" id="CHEBI:24875"/>
    </ligand>
</feature>
<name>A0A286TWT8_9BACT</name>
<dbReference type="Gene3D" id="2.20.28.10">
    <property type="match status" value="1"/>
</dbReference>
<proteinExistence type="inferred from homology"/>
<dbReference type="InterPro" id="IPR024922">
    <property type="entry name" value="Rubredoxin"/>
</dbReference>
<dbReference type="Proteomes" id="UP000218542">
    <property type="component" value="Unassembled WGS sequence"/>
</dbReference>
<evidence type="ECO:0000256" key="2">
    <source>
        <dbReference type="ARBA" id="ARBA00022448"/>
    </source>
</evidence>
<dbReference type="GO" id="GO:0009055">
    <property type="term" value="F:electron transfer activity"/>
    <property type="evidence" value="ECO:0007669"/>
    <property type="project" value="InterPro"/>
</dbReference>
<feature type="binding site" evidence="7">
    <location>
        <position position="6"/>
    </location>
    <ligand>
        <name>Fe cation</name>
        <dbReference type="ChEBI" id="CHEBI:24875"/>
    </ligand>
</feature>
<comment type="similarity">
    <text evidence="1 6">Belongs to the rubredoxin family.</text>
</comment>
<dbReference type="Pfam" id="PF00301">
    <property type="entry name" value="Rubredoxin"/>
    <property type="match status" value="1"/>
</dbReference>
<dbReference type="PROSITE" id="PS50903">
    <property type="entry name" value="RUBREDOXIN_LIKE"/>
    <property type="match status" value="1"/>
</dbReference>
<accession>A0A286TWT8</accession>
<evidence type="ECO:0000256" key="1">
    <source>
        <dbReference type="ARBA" id="ARBA00005337"/>
    </source>
</evidence>
<keyword evidence="2 6" id="KW-0813">Transport</keyword>
<keyword evidence="4 6" id="KW-0249">Electron transport</keyword>
<evidence type="ECO:0000259" key="8">
    <source>
        <dbReference type="PROSITE" id="PS50903"/>
    </source>
</evidence>
<comment type="cofactor">
    <cofactor evidence="6 7">
        <name>Fe(3+)</name>
        <dbReference type="ChEBI" id="CHEBI:29034"/>
    </cofactor>
    <text evidence="6 7">Binds 1 Fe(3+) ion per subunit.</text>
</comment>
<dbReference type="CDD" id="cd00730">
    <property type="entry name" value="rubredoxin"/>
    <property type="match status" value="1"/>
</dbReference>
<dbReference type="EMBL" id="BAOS01000010">
    <property type="protein sequence ID" value="GAX60325.1"/>
    <property type="molecule type" value="Genomic_DNA"/>
</dbReference>
<evidence type="ECO:0000256" key="6">
    <source>
        <dbReference type="PIRNR" id="PIRNR000071"/>
    </source>
</evidence>
<comment type="caution">
    <text evidence="9">The sequence shown here is derived from an EMBL/GenBank/DDBJ whole genome shotgun (WGS) entry which is preliminary data.</text>
</comment>
<dbReference type="InterPro" id="IPR050526">
    <property type="entry name" value="Rubredoxin_ET"/>
</dbReference>
<gene>
    <name evidence="9" type="ORF">SCALIN_C10_0085</name>
</gene>
<feature type="binding site" evidence="7">
    <location>
        <position position="42"/>
    </location>
    <ligand>
        <name>Fe cation</name>
        <dbReference type="ChEBI" id="CHEBI:24875"/>
    </ligand>
</feature>
<dbReference type="OrthoDB" id="9758182at2"/>
<dbReference type="PANTHER" id="PTHR47627:SF1">
    <property type="entry name" value="RUBREDOXIN-1-RELATED"/>
    <property type="match status" value="1"/>
</dbReference>
<reference evidence="10" key="1">
    <citation type="journal article" date="2017" name="Environ. Microbiol. Rep.">
        <title>Genetic Diversity of Marine Anaerobic Ammonium-Oxidizing Bacteria as Revealed by Genomic and Proteomic Analyses of 'Candidatus Scalindua japonica'.</title>
        <authorList>
            <person name="Oshiki M."/>
            <person name="Mizuto K."/>
            <person name="Kimura Z."/>
            <person name="Kindaichi T."/>
            <person name="Satoh H."/>
            <person name="Okabe S."/>
        </authorList>
    </citation>
    <scope>NUCLEOTIDE SEQUENCE [LARGE SCALE GENOMIC DNA]</scope>
    <source>
        <strain evidence="10">husup-a2</strain>
    </source>
</reference>
<dbReference type="FunFam" id="2.20.28.10:FF:000001">
    <property type="entry name" value="Rubredoxin"/>
    <property type="match status" value="1"/>
</dbReference>
<dbReference type="PRINTS" id="PR00163">
    <property type="entry name" value="RUBREDOXIN"/>
</dbReference>
<dbReference type="InterPro" id="IPR024934">
    <property type="entry name" value="Rubredoxin-like_dom"/>
</dbReference>
<dbReference type="PROSITE" id="PS00202">
    <property type="entry name" value="RUBREDOXIN"/>
    <property type="match status" value="1"/>
</dbReference>
<dbReference type="AlphaFoldDB" id="A0A286TWT8"/>
<evidence type="ECO:0000256" key="3">
    <source>
        <dbReference type="ARBA" id="ARBA00022723"/>
    </source>
</evidence>
<organism evidence="9 10">
    <name type="scientific">Candidatus Scalindua japonica</name>
    <dbReference type="NCBI Taxonomy" id="1284222"/>
    <lineage>
        <taxon>Bacteria</taxon>
        <taxon>Pseudomonadati</taxon>
        <taxon>Planctomycetota</taxon>
        <taxon>Candidatus Brocadiia</taxon>
        <taxon>Candidatus Brocadiales</taxon>
        <taxon>Candidatus Scalinduaceae</taxon>
        <taxon>Candidatus Scalindua</taxon>
    </lineage>
</organism>
<keyword evidence="5 6" id="KW-0408">Iron</keyword>
<evidence type="ECO:0000256" key="5">
    <source>
        <dbReference type="ARBA" id="ARBA00023004"/>
    </source>
</evidence>
<dbReference type="SUPFAM" id="SSF57802">
    <property type="entry name" value="Rubredoxin-like"/>
    <property type="match status" value="1"/>
</dbReference>
<dbReference type="InterPro" id="IPR018527">
    <property type="entry name" value="Rubredoxin_Fe_BS"/>
</dbReference>
<dbReference type="PANTHER" id="PTHR47627">
    <property type="entry name" value="RUBREDOXIN"/>
    <property type="match status" value="1"/>
</dbReference>
<dbReference type="PIRSF" id="PIRSF000071">
    <property type="entry name" value="Rubredoxin"/>
    <property type="match status" value="1"/>
</dbReference>
<dbReference type="GO" id="GO:0043448">
    <property type="term" value="P:alkane catabolic process"/>
    <property type="evidence" value="ECO:0007669"/>
    <property type="project" value="TreeGrafter"/>
</dbReference>
<evidence type="ECO:0000313" key="9">
    <source>
        <dbReference type="EMBL" id="GAX60325.1"/>
    </source>
</evidence>
<keyword evidence="3 6" id="KW-0479">Metal-binding</keyword>
<evidence type="ECO:0000256" key="4">
    <source>
        <dbReference type="ARBA" id="ARBA00022982"/>
    </source>
</evidence>
<protein>
    <recommendedName>
        <fullName evidence="6">Rubredoxin</fullName>
    </recommendedName>
</protein>
<dbReference type="InterPro" id="IPR024935">
    <property type="entry name" value="Rubredoxin_dom"/>
</dbReference>
<feature type="binding site" evidence="7">
    <location>
        <position position="9"/>
    </location>
    <ligand>
        <name>Fe cation</name>
        <dbReference type="ChEBI" id="CHEBI:24875"/>
    </ligand>
</feature>
<evidence type="ECO:0000313" key="10">
    <source>
        <dbReference type="Proteomes" id="UP000218542"/>
    </source>
</evidence>
<dbReference type="NCBIfam" id="NF045768">
    <property type="entry name" value="RubredRD"/>
    <property type="match status" value="1"/>
</dbReference>
<feature type="domain" description="Rubredoxin-like" evidence="8">
    <location>
        <begin position="1"/>
        <end position="52"/>
    </location>
</feature>
<dbReference type="RefSeq" id="WP_096893622.1">
    <property type="nucleotide sequence ID" value="NZ_BAOS01000010.1"/>
</dbReference>
<sequence length="53" mass="5823">MIKYVCKMCGHVYDPEEGDPNAGIAAGTKFEDLPDDWVCPECGAKKSLFKKAD</sequence>